<evidence type="ECO:0000256" key="2">
    <source>
        <dbReference type="ARBA" id="ARBA00022517"/>
    </source>
</evidence>
<dbReference type="Proteomes" id="UP000011087">
    <property type="component" value="Unassembled WGS sequence"/>
</dbReference>
<dbReference type="AlphaFoldDB" id="L1IL14"/>
<dbReference type="Pfam" id="PF01246">
    <property type="entry name" value="Ribosomal_L24e"/>
    <property type="match status" value="1"/>
</dbReference>
<evidence type="ECO:0000259" key="3">
    <source>
        <dbReference type="SMART" id="SM00746"/>
    </source>
</evidence>
<dbReference type="eggNOG" id="KOG1723">
    <property type="taxonomic scope" value="Eukaryota"/>
</dbReference>
<dbReference type="InterPro" id="IPR056366">
    <property type="entry name" value="Ribosomal_eL24"/>
</dbReference>
<dbReference type="OMA" id="IWPSCKE"/>
<reference evidence="6" key="2">
    <citation type="submission" date="2012-11" db="EMBL/GenBank/DDBJ databases">
        <authorList>
            <person name="Kuo A."/>
            <person name="Curtis B.A."/>
            <person name="Tanifuji G."/>
            <person name="Burki F."/>
            <person name="Gruber A."/>
            <person name="Irimia M."/>
            <person name="Maruyama S."/>
            <person name="Arias M.C."/>
            <person name="Ball S.G."/>
            <person name="Gile G.H."/>
            <person name="Hirakawa Y."/>
            <person name="Hopkins J.F."/>
            <person name="Rensing S.A."/>
            <person name="Schmutz J."/>
            <person name="Symeonidi A."/>
            <person name="Elias M."/>
            <person name="Eveleigh R.J."/>
            <person name="Herman E.K."/>
            <person name="Klute M.J."/>
            <person name="Nakayama T."/>
            <person name="Obornik M."/>
            <person name="Reyes-Prieto A."/>
            <person name="Armbrust E.V."/>
            <person name="Aves S.J."/>
            <person name="Beiko R.G."/>
            <person name="Coutinho P."/>
            <person name="Dacks J.B."/>
            <person name="Durnford D.G."/>
            <person name="Fast N.M."/>
            <person name="Green B.R."/>
            <person name="Grisdale C."/>
            <person name="Hempe F."/>
            <person name="Henrissat B."/>
            <person name="Hoppner M.P."/>
            <person name="Ishida K.-I."/>
            <person name="Kim E."/>
            <person name="Koreny L."/>
            <person name="Kroth P.G."/>
            <person name="Liu Y."/>
            <person name="Malik S.-B."/>
            <person name="Maier U.G."/>
            <person name="McRose D."/>
            <person name="Mock T."/>
            <person name="Neilson J.A."/>
            <person name="Onodera N.T."/>
            <person name="Poole A.M."/>
            <person name="Pritham E.J."/>
            <person name="Richards T.A."/>
            <person name="Rocap G."/>
            <person name="Roy S.W."/>
            <person name="Sarai C."/>
            <person name="Schaack S."/>
            <person name="Shirato S."/>
            <person name="Slamovits C.H."/>
            <person name="Spencer D.F."/>
            <person name="Suzuki S."/>
            <person name="Worden A.Z."/>
            <person name="Zauner S."/>
            <person name="Barry K."/>
            <person name="Bell C."/>
            <person name="Bharti A.K."/>
            <person name="Crow J.A."/>
            <person name="Grimwood J."/>
            <person name="Kramer R."/>
            <person name="Lindquist E."/>
            <person name="Lucas S."/>
            <person name="Salamov A."/>
            <person name="McFadden G.I."/>
            <person name="Lane C.E."/>
            <person name="Keeling P.J."/>
            <person name="Gray M.W."/>
            <person name="Grigoriev I.V."/>
            <person name="Archibald J.M."/>
        </authorList>
    </citation>
    <scope>NUCLEOTIDE SEQUENCE</scope>
    <source>
        <strain evidence="6">CCMP2712</strain>
    </source>
</reference>
<dbReference type="GO" id="GO:0005730">
    <property type="term" value="C:nucleolus"/>
    <property type="evidence" value="ECO:0007669"/>
    <property type="project" value="TreeGrafter"/>
</dbReference>
<dbReference type="RefSeq" id="XP_005823911.1">
    <property type="nucleotide sequence ID" value="XM_005823854.1"/>
</dbReference>
<dbReference type="OrthoDB" id="10262490at2759"/>
<dbReference type="FunFam" id="2.30.170.20:FF:000001">
    <property type="entry name" value="probable ribosome biogenesis protein RLP24"/>
    <property type="match status" value="1"/>
</dbReference>
<comment type="similarity">
    <text evidence="1">Belongs to the eukaryotic ribosomal protein eL24 family.</text>
</comment>
<dbReference type="Gene3D" id="2.30.170.20">
    <property type="entry name" value="Ribosomal protein L24e"/>
    <property type="match status" value="1"/>
</dbReference>
<evidence type="ECO:0000313" key="5">
    <source>
        <dbReference type="EnsemblProtists" id="EKX36931"/>
    </source>
</evidence>
<evidence type="ECO:0000313" key="4">
    <source>
        <dbReference type="EMBL" id="EKX36931.1"/>
    </source>
</evidence>
<dbReference type="EMBL" id="JH993066">
    <property type="protein sequence ID" value="EKX36931.1"/>
    <property type="molecule type" value="Genomic_DNA"/>
</dbReference>
<dbReference type="GO" id="GO:0005840">
    <property type="term" value="C:ribosome"/>
    <property type="evidence" value="ECO:0007669"/>
    <property type="project" value="UniProtKB-KW"/>
</dbReference>
<dbReference type="InterPro" id="IPR038630">
    <property type="entry name" value="L24e/L24_sf"/>
</dbReference>
<dbReference type="PANTHER" id="PTHR10792">
    <property type="entry name" value="60S RIBOSOMAL PROTEIN L24"/>
    <property type="match status" value="1"/>
</dbReference>
<name>L1IL14_GUITC</name>
<dbReference type="CDD" id="cd00472">
    <property type="entry name" value="Ribosomal_L24e_L24"/>
    <property type="match status" value="1"/>
</dbReference>
<keyword evidence="6" id="KW-1185">Reference proteome</keyword>
<dbReference type="GO" id="GO:0042273">
    <property type="term" value="P:ribosomal large subunit biogenesis"/>
    <property type="evidence" value="ECO:0007669"/>
    <property type="project" value="TreeGrafter"/>
</dbReference>
<protein>
    <submittedName>
        <fullName evidence="4">Large subunit ribosomal protein L24e_2, cytoplasmic</fullName>
    </submittedName>
</protein>
<dbReference type="PANTHER" id="PTHR10792:SF8">
    <property type="entry name" value="RIBOSOME BIOGENESIS PROTEIN RLP24-RELATED"/>
    <property type="match status" value="1"/>
</dbReference>
<dbReference type="HOGENOM" id="CLU_089419_2_2_1"/>
<feature type="domain" description="TRASH" evidence="3">
    <location>
        <begin position="6"/>
        <end position="44"/>
    </location>
</feature>
<evidence type="ECO:0000313" key="6">
    <source>
        <dbReference type="Proteomes" id="UP000011087"/>
    </source>
</evidence>
<dbReference type="PaxDb" id="55529-EKX36931"/>
<dbReference type="SMART" id="SM00746">
    <property type="entry name" value="TRASH"/>
    <property type="match status" value="1"/>
</dbReference>
<evidence type="ECO:0000256" key="1">
    <source>
        <dbReference type="ARBA" id="ARBA00005647"/>
    </source>
</evidence>
<reference evidence="4 6" key="1">
    <citation type="journal article" date="2012" name="Nature">
        <title>Algal genomes reveal evolutionary mosaicism and the fate of nucleomorphs.</title>
        <authorList>
            <consortium name="DOE Joint Genome Institute"/>
            <person name="Curtis B.A."/>
            <person name="Tanifuji G."/>
            <person name="Burki F."/>
            <person name="Gruber A."/>
            <person name="Irimia M."/>
            <person name="Maruyama S."/>
            <person name="Arias M.C."/>
            <person name="Ball S.G."/>
            <person name="Gile G.H."/>
            <person name="Hirakawa Y."/>
            <person name="Hopkins J.F."/>
            <person name="Kuo A."/>
            <person name="Rensing S.A."/>
            <person name="Schmutz J."/>
            <person name="Symeonidi A."/>
            <person name="Elias M."/>
            <person name="Eveleigh R.J."/>
            <person name="Herman E.K."/>
            <person name="Klute M.J."/>
            <person name="Nakayama T."/>
            <person name="Obornik M."/>
            <person name="Reyes-Prieto A."/>
            <person name="Armbrust E.V."/>
            <person name="Aves S.J."/>
            <person name="Beiko R.G."/>
            <person name="Coutinho P."/>
            <person name="Dacks J.B."/>
            <person name="Durnford D.G."/>
            <person name="Fast N.M."/>
            <person name="Green B.R."/>
            <person name="Grisdale C.J."/>
            <person name="Hempel F."/>
            <person name="Henrissat B."/>
            <person name="Hoppner M.P."/>
            <person name="Ishida K."/>
            <person name="Kim E."/>
            <person name="Koreny L."/>
            <person name="Kroth P.G."/>
            <person name="Liu Y."/>
            <person name="Malik S.B."/>
            <person name="Maier U.G."/>
            <person name="McRose D."/>
            <person name="Mock T."/>
            <person name="Neilson J.A."/>
            <person name="Onodera N.T."/>
            <person name="Poole A.M."/>
            <person name="Pritham E.J."/>
            <person name="Richards T.A."/>
            <person name="Rocap G."/>
            <person name="Roy S.W."/>
            <person name="Sarai C."/>
            <person name="Schaack S."/>
            <person name="Shirato S."/>
            <person name="Slamovits C.H."/>
            <person name="Spencer D.F."/>
            <person name="Suzuki S."/>
            <person name="Worden A.Z."/>
            <person name="Zauner S."/>
            <person name="Barry K."/>
            <person name="Bell C."/>
            <person name="Bharti A.K."/>
            <person name="Crow J.A."/>
            <person name="Grimwood J."/>
            <person name="Kramer R."/>
            <person name="Lindquist E."/>
            <person name="Lucas S."/>
            <person name="Salamov A."/>
            <person name="McFadden G.I."/>
            <person name="Lane C.E."/>
            <person name="Keeling P.J."/>
            <person name="Gray M.W."/>
            <person name="Grigoriev I.V."/>
            <person name="Archibald J.M."/>
        </authorList>
    </citation>
    <scope>NUCLEOTIDE SEQUENCE</scope>
    <source>
        <strain evidence="4 6">CCMP2712</strain>
    </source>
</reference>
<keyword evidence="4" id="KW-0687">Ribonucleoprotein</keyword>
<dbReference type="STRING" id="905079.L1IL14"/>
<keyword evidence="4" id="KW-0689">Ribosomal protein</keyword>
<dbReference type="SUPFAM" id="SSF57716">
    <property type="entry name" value="Glucocorticoid receptor-like (DNA-binding domain)"/>
    <property type="match status" value="1"/>
</dbReference>
<accession>L1IL14</accession>
<dbReference type="GeneID" id="17293628"/>
<dbReference type="KEGG" id="gtt:GUITHDRAFT_155112"/>
<dbReference type="InterPro" id="IPR011017">
    <property type="entry name" value="TRASH_dom"/>
</dbReference>
<proteinExistence type="inferred from homology"/>
<keyword evidence="2" id="KW-0690">Ribosome biogenesis</keyword>
<reference evidence="5" key="3">
    <citation type="submission" date="2016-03" db="UniProtKB">
        <authorList>
            <consortium name="EnsemblProtists"/>
        </authorList>
    </citation>
    <scope>IDENTIFICATION</scope>
</reference>
<sequence length="158" mass="18853">MRLEKCWFCSSTCYPGHGMTFVRNDGQCFRFCRSKCHKNFKMKKNPRKTAWTKAFRKMRGKEMVLDSSFEFEKKRNRPQKYDREKMAVTLRAMKKVAEIKEKRERTFIKKRILATKKTHEKVANLKELKQSIHVLGPAAEKIKEKVLSKDTERMQEDA</sequence>
<dbReference type="InterPro" id="IPR000988">
    <property type="entry name" value="Ribosomal_eL24-rel_N"/>
</dbReference>
<dbReference type="EnsemblProtists" id="EKX36931">
    <property type="protein sequence ID" value="EKX36931"/>
    <property type="gene ID" value="GUITHDRAFT_155112"/>
</dbReference>
<gene>
    <name evidence="4" type="primary">RPL24e_2</name>
    <name evidence="4" type="ORF">GUITHDRAFT_155112</name>
</gene>
<organism evidence="4">
    <name type="scientific">Guillardia theta (strain CCMP2712)</name>
    <name type="common">Cryptophyte</name>
    <dbReference type="NCBI Taxonomy" id="905079"/>
    <lineage>
        <taxon>Eukaryota</taxon>
        <taxon>Cryptophyceae</taxon>
        <taxon>Pyrenomonadales</taxon>
        <taxon>Geminigeraceae</taxon>
        <taxon>Guillardia</taxon>
    </lineage>
</organism>
<dbReference type="GO" id="GO:0003735">
    <property type="term" value="F:structural constituent of ribosome"/>
    <property type="evidence" value="ECO:0007669"/>
    <property type="project" value="InterPro"/>
</dbReference>